<evidence type="ECO:0000256" key="5">
    <source>
        <dbReference type="ARBA" id="ARBA00022691"/>
    </source>
</evidence>
<dbReference type="GO" id="GO:0052916">
    <property type="term" value="F:23S rRNA (guanine(1835)-N(2))-methyltransferase activity"/>
    <property type="evidence" value="ECO:0007669"/>
    <property type="project" value="UniProtKB-EC"/>
</dbReference>
<evidence type="ECO:0000313" key="10">
    <source>
        <dbReference type="EMBL" id="MDO6576503.1"/>
    </source>
</evidence>
<dbReference type="Pfam" id="PF05175">
    <property type="entry name" value="MTS"/>
    <property type="match status" value="1"/>
</dbReference>
<evidence type="ECO:0000256" key="6">
    <source>
        <dbReference type="HAMAP-Rule" id="MF_01859"/>
    </source>
</evidence>
<proteinExistence type="inferred from homology"/>
<evidence type="ECO:0000256" key="4">
    <source>
        <dbReference type="ARBA" id="ARBA00022679"/>
    </source>
</evidence>
<comment type="subcellular location">
    <subcellularLocation>
        <location evidence="6">Cytoplasm</location>
    </subcellularLocation>
</comment>
<evidence type="ECO:0000256" key="3">
    <source>
        <dbReference type="ARBA" id="ARBA00022603"/>
    </source>
</evidence>
<keyword evidence="2 6" id="KW-0698">rRNA processing</keyword>
<dbReference type="InterPro" id="IPR029063">
    <property type="entry name" value="SAM-dependent_MTases_sf"/>
</dbReference>
<dbReference type="EMBL" id="JAUOQI010000002">
    <property type="protein sequence ID" value="MDO6576503.1"/>
    <property type="molecule type" value="Genomic_DNA"/>
</dbReference>
<sequence length="417" mass="46285">MNTEFSMAERQFTLIRYPEKHQHKSLQAWDSADELLIEHVEAHLDALTSISNNQGPNEDQSETSSTLGPMLIFNDDFGTLGCWFTQYNPIWISDSYISLRSLQENLRRNHLKPVMNEEGALTSPVTSLTSVESLTFMPESAPSVIMLKVPRTLALLEQQLIDIKRYAAPGTHIVAAGKIKAVTKSVSALFEKIIGPAKTSLAKKKSRLVFSILDESITPIPSPYPETWECKGATSQTFVLKNHANVFSRQSLDIGARLMLEHMTVSANETVVDLGCGNGVLGVNALALAGDCKVIFIDESFMAVESARLNVLENFPDKIDQCEFIASNCLESLLEQQQSPWVTKILCNPPFHQQNAITDHIAWQMFNDSKHALVKGGQLVVVGNRHLEHHVKLKRMFGGSDVLASDKKFVILGTAKR</sequence>
<dbReference type="AlphaFoldDB" id="A0AAW7Z202"/>
<keyword evidence="3 6" id="KW-0489">Methyltransferase</keyword>
<comment type="function">
    <text evidence="6">Specifically methylates the guanine in position 1835 (m2G1835) of 23S rRNA.</text>
</comment>
<dbReference type="InterPro" id="IPR046977">
    <property type="entry name" value="RsmC/RlmG"/>
</dbReference>
<dbReference type="PANTHER" id="PTHR47816">
    <property type="entry name" value="RIBOSOMAL RNA SMALL SUBUNIT METHYLTRANSFERASE C"/>
    <property type="match status" value="1"/>
</dbReference>
<reference evidence="9 11" key="1">
    <citation type="submission" date="2015-12" db="EMBL/GenBank/DDBJ databases">
        <title>Intraspecies pangenome expansion in the marine bacterium Alteromonas.</title>
        <authorList>
            <person name="Lopez-Perez M."/>
            <person name="Rodriguez-Valera F."/>
        </authorList>
    </citation>
    <scope>NUCLEOTIDE SEQUENCE [LARGE SCALE GENOMIC DNA]</scope>
    <source>
        <strain evidence="9 11">LMG 21861</strain>
    </source>
</reference>
<feature type="domain" description="RlmG N-terminal" evidence="8">
    <location>
        <begin position="3"/>
        <end position="212"/>
    </location>
</feature>
<dbReference type="InterPro" id="IPR007848">
    <property type="entry name" value="Small_mtfrase_dom"/>
</dbReference>
<dbReference type="HAMAP" id="MF_01859">
    <property type="entry name" value="23SrRNA_methyltr_G"/>
    <property type="match status" value="1"/>
</dbReference>
<keyword evidence="11" id="KW-1185">Reference proteome</keyword>
<feature type="domain" description="Methyltransferase small" evidence="7">
    <location>
        <begin position="240"/>
        <end position="412"/>
    </location>
</feature>
<dbReference type="CDD" id="cd02440">
    <property type="entry name" value="AdoMet_MTases"/>
    <property type="match status" value="1"/>
</dbReference>
<dbReference type="InterPro" id="IPR058679">
    <property type="entry name" value="RlmG_N"/>
</dbReference>
<dbReference type="Pfam" id="PF26049">
    <property type="entry name" value="RLMG_N"/>
    <property type="match status" value="1"/>
</dbReference>
<keyword evidence="1 6" id="KW-0963">Cytoplasm</keyword>
<dbReference type="GeneID" id="83256914"/>
<dbReference type="EMBL" id="CP013926">
    <property type="protein sequence ID" value="AMJ73296.1"/>
    <property type="molecule type" value="Genomic_DNA"/>
</dbReference>
<evidence type="ECO:0000313" key="11">
    <source>
        <dbReference type="Proteomes" id="UP000056750"/>
    </source>
</evidence>
<evidence type="ECO:0000313" key="9">
    <source>
        <dbReference type="EMBL" id="AMJ73296.1"/>
    </source>
</evidence>
<evidence type="ECO:0000259" key="8">
    <source>
        <dbReference type="Pfam" id="PF26049"/>
    </source>
</evidence>
<comment type="catalytic activity">
    <reaction evidence="6">
        <text>guanosine(1835) in 23S rRNA + S-adenosyl-L-methionine = N(2)-methylguanosine(1835) in 23S rRNA + S-adenosyl-L-homocysteine + H(+)</text>
        <dbReference type="Rhea" id="RHEA:42744"/>
        <dbReference type="Rhea" id="RHEA-COMP:10217"/>
        <dbReference type="Rhea" id="RHEA-COMP:10218"/>
        <dbReference type="ChEBI" id="CHEBI:15378"/>
        <dbReference type="ChEBI" id="CHEBI:57856"/>
        <dbReference type="ChEBI" id="CHEBI:59789"/>
        <dbReference type="ChEBI" id="CHEBI:74269"/>
        <dbReference type="ChEBI" id="CHEBI:74481"/>
        <dbReference type="EC" id="2.1.1.174"/>
    </reaction>
</comment>
<dbReference type="Proteomes" id="UP001170717">
    <property type="component" value="Unassembled WGS sequence"/>
</dbReference>
<keyword evidence="5 6" id="KW-0949">S-adenosyl-L-methionine</keyword>
<dbReference type="Proteomes" id="UP000056750">
    <property type="component" value="Chromosome"/>
</dbReference>
<name>A0AAW7Z202_9ALTE</name>
<keyword evidence="4 6" id="KW-0808">Transferase</keyword>
<dbReference type="InterPro" id="IPR017237">
    <property type="entry name" value="RLMG"/>
</dbReference>
<dbReference type="PANTHER" id="PTHR47816:SF5">
    <property type="entry name" value="RIBOSOMAL RNA LARGE SUBUNIT METHYLTRANSFERASE G"/>
    <property type="match status" value="1"/>
</dbReference>
<evidence type="ECO:0000256" key="1">
    <source>
        <dbReference type="ARBA" id="ARBA00022490"/>
    </source>
</evidence>
<accession>A0AAW7Z202</accession>
<reference evidence="10" key="2">
    <citation type="submission" date="2023-07" db="EMBL/GenBank/DDBJ databases">
        <title>Genome content predicts the carbon catabolic preferences of heterotrophic bacteria.</title>
        <authorList>
            <person name="Gralka M."/>
        </authorList>
    </citation>
    <scope>NUCLEOTIDE SEQUENCE</scope>
    <source>
        <strain evidence="10">F2M12</strain>
    </source>
</reference>
<dbReference type="PIRSF" id="PIRSF037565">
    <property type="entry name" value="RRNA_m2G_Mtase_RsmD_prd"/>
    <property type="match status" value="1"/>
</dbReference>
<dbReference type="SUPFAM" id="SSF53335">
    <property type="entry name" value="S-adenosyl-L-methionine-dependent methyltransferases"/>
    <property type="match status" value="1"/>
</dbReference>
<dbReference type="GO" id="GO:0005737">
    <property type="term" value="C:cytoplasm"/>
    <property type="evidence" value="ECO:0007669"/>
    <property type="project" value="UniProtKB-SubCell"/>
</dbReference>
<dbReference type="EC" id="2.1.1.174" evidence="6"/>
<evidence type="ECO:0000313" key="12">
    <source>
        <dbReference type="Proteomes" id="UP001170717"/>
    </source>
</evidence>
<dbReference type="KEGG" id="asq:AVL57_04490"/>
<organism evidence="10 12">
    <name type="scientific">Alteromonas stellipolaris</name>
    <dbReference type="NCBI Taxonomy" id="233316"/>
    <lineage>
        <taxon>Bacteria</taxon>
        <taxon>Pseudomonadati</taxon>
        <taxon>Pseudomonadota</taxon>
        <taxon>Gammaproteobacteria</taxon>
        <taxon>Alteromonadales</taxon>
        <taxon>Alteromonadaceae</taxon>
        <taxon>Alteromonas/Salinimonas group</taxon>
        <taxon>Alteromonas</taxon>
    </lineage>
</organism>
<dbReference type="RefSeq" id="WP_057793953.1">
    <property type="nucleotide sequence ID" value="NZ_CP013926.1"/>
</dbReference>
<evidence type="ECO:0000256" key="2">
    <source>
        <dbReference type="ARBA" id="ARBA00022552"/>
    </source>
</evidence>
<comment type="similarity">
    <text evidence="6">Belongs to the methyltransferase superfamily. RlmG family.</text>
</comment>
<dbReference type="Gene3D" id="3.40.50.150">
    <property type="entry name" value="Vaccinia Virus protein VP39"/>
    <property type="match status" value="2"/>
</dbReference>
<protein>
    <recommendedName>
        <fullName evidence="6">Ribosomal RNA large subunit methyltransferase G</fullName>
        <ecNumber evidence="6">2.1.1.174</ecNumber>
    </recommendedName>
    <alternativeName>
        <fullName evidence="6">23S rRNA m2G1835 methyltransferase</fullName>
    </alternativeName>
    <alternativeName>
        <fullName evidence="6">rRNA (guanine-N(2)-)-methyltransferase RlmG</fullName>
    </alternativeName>
</protein>
<gene>
    <name evidence="6" type="primary">rlmG</name>
    <name evidence="9" type="ORF">AVL57_04490</name>
    <name evidence="10" type="ORF">Q4527_03835</name>
</gene>
<evidence type="ECO:0000259" key="7">
    <source>
        <dbReference type="Pfam" id="PF05175"/>
    </source>
</evidence>